<name>A0AA38P9J4_9AGAR</name>
<keyword evidence="4" id="KW-1185">Reference proteome</keyword>
<evidence type="ECO:0000313" key="4">
    <source>
        <dbReference type="Proteomes" id="UP001163846"/>
    </source>
</evidence>
<dbReference type="Proteomes" id="UP001163846">
    <property type="component" value="Unassembled WGS sequence"/>
</dbReference>
<feature type="compositionally biased region" description="Low complexity" evidence="1">
    <location>
        <begin position="1"/>
        <end position="17"/>
    </location>
</feature>
<dbReference type="EMBL" id="MU806170">
    <property type="protein sequence ID" value="KAJ3838661.1"/>
    <property type="molecule type" value="Genomic_DNA"/>
</dbReference>
<dbReference type="PANTHER" id="PTHR47072">
    <property type="match status" value="1"/>
</dbReference>
<evidence type="ECO:0000259" key="2">
    <source>
        <dbReference type="Pfam" id="PF12776"/>
    </source>
</evidence>
<dbReference type="AlphaFoldDB" id="A0AA38P9J4"/>
<comment type="caution">
    <text evidence="3">The sequence shown here is derived from an EMBL/GenBank/DDBJ whole genome shotgun (WGS) entry which is preliminary data.</text>
</comment>
<dbReference type="PANTHER" id="PTHR47072:SF4">
    <property type="entry name" value="MYB_SANT-LIKE DOMAIN-CONTAINING PROTEIN"/>
    <property type="match status" value="1"/>
</dbReference>
<dbReference type="Pfam" id="PF12776">
    <property type="entry name" value="Myb_DNA-bind_3"/>
    <property type="match status" value="1"/>
</dbReference>
<organism evidence="3 4">
    <name type="scientific">Lentinula raphanica</name>
    <dbReference type="NCBI Taxonomy" id="153919"/>
    <lineage>
        <taxon>Eukaryota</taxon>
        <taxon>Fungi</taxon>
        <taxon>Dikarya</taxon>
        <taxon>Basidiomycota</taxon>
        <taxon>Agaricomycotina</taxon>
        <taxon>Agaricomycetes</taxon>
        <taxon>Agaricomycetidae</taxon>
        <taxon>Agaricales</taxon>
        <taxon>Marasmiineae</taxon>
        <taxon>Omphalotaceae</taxon>
        <taxon>Lentinula</taxon>
    </lineage>
</organism>
<feature type="domain" description="Myb/SANT-like" evidence="2">
    <location>
        <begin position="23"/>
        <end position="116"/>
    </location>
</feature>
<proteinExistence type="predicted"/>
<reference evidence="3" key="1">
    <citation type="submission" date="2022-08" db="EMBL/GenBank/DDBJ databases">
        <authorList>
            <consortium name="DOE Joint Genome Institute"/>
            <person name="Min B."/>
            <person name="Riley R."/>
            <person name="Sierra-Patev S."/>
            <person name="Naranjo-Ortiz M."/>
            <person name="Looney B."/>
            <person name="Konkel Z."/>
            <person name="Slot J.C."/>
            <person name="Sakamoto Y."/>
            <person name="Steenwyk J.L."/>
            <person name="Rokas A."/>
            <person name="Carro J."/>
            <person name="Camarero S."/>
            <person name="Ferreira P."/>
            <person name="Molpeceres G."/>
            <person name="Ruiz-Duenas F.J."/>
            <person name="Serrano A."/>
            <person name="Henrissat B."/>
            <person name="Drula E."/>
            <person name="Hughes K.W."/>
            <person name="Mata J.L."/>
            <person name="Ishikawa N.K."/>
            <person name="Vargas-Isla R."/>
            <person name="Ushijima S."/>
            <person name="Smith C.A."/>
            <person name="Ahrendt S."/>
            <person name="Andreopoulos W."/>
            <person name="He G."/>
            <person name="Labutti K."/>
            <person name="Lipzen A."/>
            <person name="Ng V."/>
            <person name="Sandor L."/>
            <person name="Barry K."/>
            <person name="Martinez A.T."/>
            <person name="Xiao Y."/>
            <person name="Gibbons J.G."/>
            <person name="Terashima K."/>
            <person name="Hibbett D.S."/>
            <person name="Grigoriev I.V."/>
        </authorList>
    </citation>
    <scope>NUCLEOTIDE SEQUENCE</scope>
    <source>
        <strain evidence="3">TFB9207</strain>
    </source>
</reference>
<sequence>MEDTQASPPSSLAQPAPMKKKSNWRPEEDEILVGVLGEQKAAGFQTDNGGFHPDAYNAAAARLGTKGFSRNNSQCSIRFTGLKKDFKEVKELREKSGFGWDAARNVATAGEDVWEKLLQKKPKLGKWKRKSFPLYDELEALLENQIATGSTAFHPGDAHNTLLKAVGDDDDDDGDGKDKDDQTVPQTPAPTRRPLAPTSSSDSISTSIKKRTAATPDPSERPRYEVADALRDLARSAAGEAIDPSMQSPVRRRRAIQCIQEDGELSENEMTEAFKLIRRQTSIGDTYLAISNVSLRTRFLQSEIEDARFGSQN</sequence>
<accession>A0AA38P9J4</accession>
<evidence type="ECO:0000256" key="1">
    <source>
        <dbReference type="SAM" id="MobiDB-lite"/>
    </source>
</evidence>
<evidence type="ECO:0000313" key="3">
    <source>
        <dbReference type="EMBL" id="KAJ3838661.1"/>
    </source>
</evidence>
<feature type="region of interest" description="Disordered" evidence="1">
    <location>
        <begin position="1"/>
        <end position="27"/>
    </location>
</feature>
<dbReference type="InterPro" id="IPR024752">
    <property type="entry name" value="Myb/SANT-like_dom"/>
</dbReference>
<protein>
    <recommendedName>
        <fullName evidence="2">Myb/SANT-like domain-containing protein</fullName>
    </recommendedName>
</protein>
<feature type="region of interest" description="Disordered" evidence="1">
    <location>
        <begin position="150"/>
        <end position="223"/>
    </location>
</feature>
<feature type="compositionally biased region" description="Low complexity" evidence="1">
    <location>
        <begin position="185"/>
        <end position="207"/>
    </location>
</feature>
<gene>
    <name evidence="3" type="ORF">F5878DRAFT_641795</name>
</gene>